<feature type="transmembrane region" description="Helical" evidence="6">
    <location>
        <begin position="158"/>
        <end position="182"/>
    </location>
</feature>
<keyword evidence="6" id="KW-1003">Cell membrane</keyword>
<dbReference type="NCBIfam" id="NF004440">
    <property type="entry name" value="PRK05777.1-3"/>
    <property type="match status" value="1"/>
</dbReference>
<evidence type="ECO:0000256" key="7">
    <source>
        <dbReference type="RuleBase" id="RU000320"/>
    </source>
</evidence>
<keyword evidence="6" id="KW-0830">Ubiquinone</keyword>
<dbReference type="HAMAP" id="MF_00445">
    <property type="entry name" value="NDH1_NuoN_1"/>
    <property type="match status" value="1"/>
</dbReference>
<feature type="transmembrane region" description="Helical" evidence="6">
    <location>
        <begin position="369"/>
        <end position="390"/>
    </location>
</feature>
<dbReference type="GO" id="GO:0048038">
    <property type="term" value="F:quinone binding"/>
    <property type="evidence" value="ECO:0007669"/>
    <property type="project" value="UniProtKB-KW"/>
</dbReference>
<feature type="transmembrane region" description="Helical" evidence="6">
    <location>
        <begin position="75"/>
        <end position="92"/>
    </location>
</feature>
<keyword evidence="9" id="KW-0560">Oxidoreductase</keyword>
<keyword evidence="10" id="KW-1185">Reference proteome</keyword>
<dbReference type="RefSeq" id="WP_164622901.1">
    <property type="nucleotide sequence ID" value="NZ_JAAIVJ010000001.1"/>
</dbReference>
<dbReference type="GO" id="GO:0005886">
    <property type="term" value="C:plasma membrane"/>
    <property type="evidence" value="ECO:0007669"/>
    <property type="project" value="UniProtKB-SubCell"/>
</dbReference>
<feature type="transmembrane region" description="Helical" evidence="6">
    <location>
        <begin position="402"/>
        <end position="422"/>
    </location>
</feature>
<keyword evidence="6" id="KW-1278">Translocase</keyword>
<dbReference type="Proteomes" id="UP000477782">
    <property type="component" value="Unassembled WGS sequence"/>
</dbReference>
<comment type="similarity">
    <text evidence="6">Belongs to the complex I subunit 2 family.</text>
</comment>
<reference evidence="9 10" key="1">
    <citation type="submission" date="2020-02" db="EMBL/GenBank/DDBJ databases">
        <authorList>
            <person name="Chen W.-M."/>
        </authorList>
    </citation>
    <scope>NUCLEOTIDE SEQUENCE [LARGE SCALE GENOMIC DNA]</scope>
    <source>
        <strain evidence="9 10">KMS-5</strain>
    </source>
</reference>
<evidence type="ECO:0000259" key="8">
    <source>
        <dbReference type="Pfam" id="PF00361"/>
    </source>
</evidence>
<feature type="transmembrane region" description="Helical" evidence="6">
    <location>
        <begin position="270"/>
        <end position="290"/>
    </location>
</feature>
<dbReference type="AlphaFoldDB" id="A0A6M0QNA6"/>
<evidence type="ECO:0000313" key="10">
    <source>
        <dbReference type="Proteomes" id="UP000477782"/>
    </source>
</evidence>
<keyword evidence="6" id="KW-0813">Transport</keyword>
<feature type="transmembrane region" description="Helical" evidence="6">
    <location>
        <begin position="6"/>
        <end position="27"/>
    </location>
</feature>
<gene>
    <name evidence="6 9" type="primary">nuoN</name>
    <name evidence="9" type="ORF">G4Z14_01030</name>
</gene>
<evidence type="ECO:0000256" key="1">
    <source>
        <dbReference type="ARBA" id="ARBA00002378"/>
    </source>
</evidence>
<dbReference type="InterPro" id="IPR010096">
    <property type="entry name" value="NADH-Q_OxRdtase_suN/2"/>
</dbReference>
<dbReference type="GO" id="GO:0012505">
    <property type="term" value="C:endomembrane system"/>
    <property type="evidence" value="ECO:0007669"/>
    <property type="project" value="UniProtKB-SubCell"/>
</dbReference>
<dbReference type="GO" id="GO:0008137">
    <property type="term" value="F:NADH dehydrogenase (ubiquinone) activity"/>
    <property type="evidence" value="ECO:0007669"/>
    <property type="project" value="InterPro"/>
</dbReference>
<name>A0A6M0QNA6_9RHOB</name>
<dbReference type="EMBL" id="JAAIVJ010000001">
    <property type="protein sequence ID" value="NEY88869.1"/>
    <property type="molecule type" value="Genomic_DNA"/>
</dbReference>
<feature type="transmembrane region" description="Helical" evidence="6">
    <location>
        <begin position="34"/>
        <end position="55"/>
    </location>
</feature>
<accession>A0A6M0QNA6</accession>
<feature type="transmembrane region" description="Helical" evidence="6">
    <location>
        <begin position="202"/>
        <end position="226"/>
    </location>
</feature>
<keyword evidence="4 6" id="KW-1133">Transmembrane helix</keyword>
<comment type="subunit">
    <text evidence="6">NDH-1 is composed of 14 different subunits. Subunits NuoA, H, J, K, L, M, N constitute the membrane sector of the complex.</text>
</comment>
<dbReference type="InterPro" id="IPR001750">
    <property type="entry name" value="ND/Mrp_TM"/>
</dbReference>
<dbReference type="Pfam" id="PF00361">
    <property type="entry name" value="Proton_antipo_M"/>
    <property type="match status" value="1"/>
</dbReference>
<keyword evidence="3 6" id="KW-0812">Transmembrane</keyword>
<dbReference type="GO" id="GO:0050136">
    <property type="term" value="F:NADH dehydrogenase (quinone) (non-electrogenic) activity"/>
    <property type="evidence" value="ECO:0007669"/>
    <property type="project" value="UniProtKB-UniRule"/>
</dbReference>
<keyword evidence="6" id="KW-0520">NAD</keyword>
<keyword evidence="6" id="KW-0874">Quinone</keyword>
<dbReference type="NCBIfam" id="TIGR01770">
    <property type="entry name" value="NDH_I_N"/>
    <property type="match status" value="1"/>
</dbReference>
<evidence type="ECO:0000256" key="3">
    <source>
        <dbReference type="ARBA" id="ARBA00022692"/>
    </source>
</evidence>
<dbReference type="GO" id="GO:0042773">
    <property type="term" value="P:ATP synthesis coupled electron transport"/>
    <property type="evidence" value="ECO:0007669"/>
    <property type="project" value="InterPro"/>
</dbReference>
<keyword evidence="5 6" id="KW-0472">Membrane</keyword>
<evidence type="ECO:0000313" key="9">
    <source>
        <dbReference type="EMBL" id="NEY88869.1"/>
    </source>
</evidence>
<dbReference type="PRINTS" id="PR01434">
    <property type="entry name" value="NADHDHGNASE5"/>
</dbReference>
<feature type="domain" description="NADH:quinone oxidoreductase/Mrp antiporter transmembrane" evidence="8">
    <location>
        <begin position="123"/>
        <end position="417"/>
    </location>
</feature>
<organism evidence="9 10">
    <name type="scientific">Tabrizicola oligotrophica</name>
    <dbReference type="NCBI Taxonomy" id="2710650"/>
    <lineage>
        <taxon>Bacteria</taxon>
        <taxon>Pseudomonadati</taxon>
        <taxon>Pseudomonadota</taxon>
        <taxon>Alphaproteobacteria</taxon>
        <taxon>Rhodobacterales</taxon>
        <taxon>Paracoccaceae</taxon>
        <taxon>Tabrizicola</taxon>
    </lineage>
</organism>
<comment type="subcellular location">
    <subcellularLocation>
        <location evidence="6">Cell membrane</location>
        <topology evidence="6">Multi-pass membrane protein</topology>
    </subcellularLocation>
    <subcellularLocation>
        <location evidence="2">Endomembrane system</location>
        <topology evidence="2">Multi-pass membrane protein</topology>
    </subcellularLocation>
    <subcellularLocation>
        <location evidence="7">Membrane</location>
        <topology evidence="7">Multi-pass membrane protein</topology>
    </subcellularLocation>
</comment>
<dbReference type="PANTHER" id="PTHR22773">
    <property type="entry name" value="NADH DEHYDROGENASE"/>
    <property type="match status" value="1"/>
</dbReference>
<feature type="transmembrane region" description="Helical" evidence="6">
    <location>
        <begin position="238"/>
        <end position="258"/>
    </location>
</feature>
<feature type="transmembrane region" description="Helical" evidence="6">
    <location>
        <begin position="443"/>
        <end position="466"/>
    </location>
</feature>
<sequence>MTGVDFPILLPEILLAVYAMAALMLGVYGGKDKLAGLVTWATAGLFVALALLIALRGGVGAEAFGGMFVDDAFARFAKVVILISAAGVLVMAQDYMARRDLARFEYPILATLSVIGMMVMVSAGDLMALYMGLELQSLALYVMAAMRRESAKSTEAGLKYFVLGALSSGLLLYGASLVYGFAGTTDFAGIASTLTEGHAPLGLLFGLVFLISGMAFKVSAVPFHMWTPDVYEGAPTPVTAFFATAPKVAAMALIARVIQDAFGGIPGDWSQVLAALAVLSMFLGAVAAIGQRDIKRLMAYSSIAHMGYALVGLAAATPQGVQATLIYMAIYVTMNLGTFAFILSMERDGRPVTEIGALNQFARAEPLKALAMLVLLFSLAGVPPMLGFFGKFYVLRAAVDAGLVWLAVAGAVASVIGAFYYLRIVYFMYFGAEQDPVQSRMSAVQWLMLVGVAAVMILGVVNLFGIEALALDAAEALIG</sequence>
<evidence type="ECO:0000256" key="2">
    <source>
        <dbReference type="ARBA" id="ARBA00004127"/>
    </source>
</evidence>
<evidence type="ECO:0000256" key="5">
    <source>
        <dbReference type="ARBA" id="ARBA00023136"/>
    </source>
</evidence>
<feature type="transmembrane region" description="Helical" evidence="6">
    <location>
        <begin position="323"/>
        <end position="343"/>
    </location>
</feature>
<comment type="caution">
    <text evidence="9">The sequence shown here is derived from an EMBL/GenBank/DDBJ whole genome shotgun (WGS) entry which is preliminary data.</text>
</comment>
<evidence type="ECO:0000256" key="4">
    <source>
        <dbReference type="ARBA" id="ARBA00022989"/>
    </source>
</evidence>
<comment type="catalytic activity">
    <reaction evidence="6">
        <text>a quinone + NADH + 5 H(+)(in) = a quinol + NAD(+) + 4 H(+)(out)</text>
        <dbReference type="Rhea" id="RHEA:57888"/>
        <dbReference type="ChEBI" id="CHEBI:15378"/>
        <dbReference type="ChEBI" id="CHEBI:24646"/>
        <dbReference type="ChEBI" id="CHEBI:57540"/>
        <dbReference type="ChEBI" id="CHEBI:57945"/>
        <dbReference type="ChEBI" id="CHEBI:132124"/>
    </reaction>
</comment>
<comment type="function">
    <text evidence="1 6">NDH-1 shuttles electrons from NADH, via FMN and iron-sulfur (Fe-S) centers, to quinones in the respiratory chain. The immediate electron acceptor for the enzyme in this species is believed to be ubiquinone. Couples the redox reaction to proton translocation (for every two electrons transferred, four hydrogen ions are translocated across the cytoplasmic membrane), and thus conserves the redox energy in a proton gradient.</text>
</comment>
<feature type="transmembrane region" description="Helical" evidence="6">
    <location>
        <begin position="104"/>
        <end position="121"/>
    </location>
</feature>
<dbReference type="EC" id="7.1.1.-" evidence="6"/>
<evidence type="ECO:0000256" key="6">
    <source>
        <dbReference type="HAMAP-Rule" id="MF_00445"/>
    </source>
</evidence>
<feature type="transmembrane region" description="Helical" evidence="6">
    <location>
        <begin position="127"/>
        <end position="146"/>
    </location>
</feature>
<proteinExistence type="inferred from homology"/>
<protein>
    <recommendedName>
        <fullName evidence="6">NADH-quinone oxidoreductase subunit N</fullName>
        <ecNumber evidence="6">7.1.1.-</ecNumber>
    </recommendedName>
    <alternativeName>
        <fullName evidence="6">NADH dehydrogenase I subunit N</fullName>
    </alternativeName>
    <alternativeName>
        <fullName evidence="6">NDH-1 subunit N</fullName>
    </alternativeName>
</protein>
<feature type="transmembrane region" description="Helical" evidence="6">
    <location>
        <begin position="297"/>
        <end position="317"/>
    </location>
</feature>